<dbReference type="SMART" id="SM00388">
    <property type="entry name" value="HisKA"/>
    <property type="match status" value="1"/>
</dbReference>
<evidence type="ECO:0000256" key="12">
    <source>
        <dbReference type="SAM" id="Phobius"/>
    </source>
</evidence>
<keyword evidence="5" id="KW-0808">Transferase</keyword>
<dbReference type="AlphaFoldDB" id="A0A068NQC0"/>
<evidence type="ECO:0000259" key="14">
    <source>
        <dbReference type="PROSITE" id="PS50885"/>
    </source>
</evidence>
<dbReference type="OrthoDB" id="335833at2"/>
<protein>
    <recommendedName>
        <fullName evidence="3">histidine kinase</fullName>
        <ecNumber evidence="3">2.7.13.3</ecNumber>
    </recommendedName>
</protein>
<dbReference type="InterPro" id="IPR003660">
    <property type="entry name" value="HAMP_dom"/>
</dbReference>
<name>A0A068NQC0_FIMGI</name>
<keyword evidence="9" id="KW-0902">Two-component regulatory system</keyword>
<dbReference type="EC" id="2.7.13.3" evidence="3"/>
<dbReference type="HOGENOM" id="CLU_000445_89_6_0"/>
<dbReference type="Pfam" id="PF00672">
    <property type="entry name" value="HAMP"/>
    <property type="match status" value="1"/>
</dbReference>
<dbReference type="STRING" id="661478.OP10G_0446"/>
<dbReference type="Pfam" id="PF00512">
    <property type="entry name" value="HisKA"/>
    <property type="match status" value="1"/>
</dbReference>
<keyword evidence="16" id="KW-1185">Reference proteome</keyword>
<dbReference type="Pfam" id="PF02518">
    <property type="entry name" value="HATPase_c"/>
    <property type="match status" value="1"/>
</dbReference>
<feature type="region of interest" description="Disordered" evidence="11">
    <location>
        <begin position="47"/>
        <end position="70"/>
    </location>
</feature>
<reference evidence="15 16" key="1">
    <citation type="journal article" date="2014" name="PLoS ONE">
        <title>The first complete genome sequence of the class fimbriimonadia in the phylum armatimonadetes.</title>
        <authorList>
            <person name="Hu Z.Y."/>
            <person name="Wang Y.Z."/>
            <person name="Im W.T."/>
            <person name="Wang S.Y."/>
            <person name="Zhao G.P."/>
            <person name="Zheng H.J."/>
            <person name="Quan Z.X."/>
        </authorList>
    </citation>
    <scope>NUCLEOTIDE SEQUENCE [LARGE SCALE GENOMIC DNA]</scope>
    <source>
        <strain evidence="15">Gsoil 348</strain>
    </source>
</reference>
<dbReference type="SMART" id="SM00387">
    <property type="entry name" value="HATPase_c"/>
    <property type="match status" value="1"/>
</dbReference>
<dbReference type="RefSeq" id="WP_025227524.1">
    <property type="nucleotide sequence ID" value="NZ_CP007139.1"/>
</dbReference>
<evidence type="ECO:0000256" key="1">
    <source>
        <dbReference type="ARBA" id="ARBA00000085"/>
    </source>
</evidence>
<evidence type="ECO:0000256" key="9">
    <source>
        <dbReference type="ARBA" id="ARBA00023012"/>
    </source>
</evidence>
<evidence type="ECO:0000256" key="5">
    <source>
        <dbReference type="ARBA" id="ARBA00022679"/>
    </source>
</evidence>
<dbReference type="CDD" id="cd00082">
    <property type="entry name" value="HisKA"/>
    <property type="match status" value="1"/>
</dbReference>
<dbReference type="InterPro" id="IPR003661">
    <property type="entry name" value="HisK_dim/P_dom"/>
</dbReference>
<feature type="domain" description="Histidine kinase" evidence="13">
    <location>
        <begin position="298"/>
        <end position="509"/>
    </location>
</feature>
<dbReference type="InterPro" id="IPR003594">
    <property type="entry name" value="HATPase_dom"/>
</dbReference>
<evidence type="ECO:0000256" key="10">
    <source>
        <dbReference type="ARBA" id="ARBA00023136"/>
    </source>
</evidence>
<dbReference type="InterPro" id="IPR036097">
    <property type="entry name" value="HisK_dim/P_sf"/>
</dbReference>
<dbReference type="GO" id="GO:0005886">
    <property type="term" value="C:plasma membrane"/>
    <property type="evidence" value="ECO:0007669"/>
    <property type="project" value="TreeGrafter"/>
</dbReference>
<dbReference type="InterPro" id="IPR036890">
    <property type="entry name" value="HATPase_C_sf"/>
</dbReference>
<keyword evidence="4" id="KW-0597">Phosphoprotein</keyword>
<evidence type="ECO:0000256" key="7">
    <source>
        <dbReference type="ARBA" id="ARBA00022777"/>
    </source>
</evidence>
<dbReference type="InterPro" id="IPR004358">
    <property type="entry name" value="Sig_transdc_His_kin-like_C"/>
</dbReference>
<accession>A0A068NQC0</accession>
<dbReference type="KEGG" id="fgi:OP10G_0446"/>
<dbReference type="Proteomes" id="UP000027982">
    <property type="component" value="Chromosome"/>
</dbReference>
<dbReference type="PRINTS" id="PR00344">
    <property type="entry name" value="BCTRLSENSOR"/>
</dbReference>
<dbReference type="SUPFAM" id="SSF55874">
    <property type="entry name" value="ATPase domain of HSP90 chaperone/DNA topoisomerase II/histidine kinase"/>
    <property type="match status" value="1"/>
</dbReference>
<evidence type="ECO:0000256" key="4">
    <source>
        <dbReference type="ARBA" id="ARBA00022553"/>
    </source>
</evidence>
<feature type="domain" description="HAMP" evidence="14">
    <location>
        <begin position="231"/>
        <end position="283"/>
    </location>
</feature>
<feature type="transmembrane region" description="Helical" evidence="12">
    <location>
        <begin position="6"/>
        <end position="27"/>
    </location>
</feature>
<keyword evidence="10 12" id="KW-0472">Membrane</keyword>
<evidence type="ECO:0000313" key="16">
    <source>
        <dbReference type="Proteomes" id="UP000027982"/>
    </source>
</evidence>
<keyword evidence="7 15" id="KW-0418">Kinase</keyword>
<organism evidence="15 16">
    <name type="scientific">Fimbriimonas ginsengisoli Gsoil 348</name>
    <dbReference type="NCBI Taxonomy" id="661478"/>
    <lineage>
        <taxon>Bacteria</taxon>
        <taxon>Bacillati</taxon>
        <taxon>Armatimonadota</taxon>
        <taxon>Fimbriimonadia</taxon>
        <taxon>Fimbriimonadales</taxon>
        <taxon>Fimbriimonadaceae</taxon>
        <taxon>Fimbriimonas</taxon>
    </lineage>
</organism>
<comment type="subcellular location">
    <subcellularLocation>
        <location evidence="2">Membrane</location>
    </subcellularLocation>
</comment>
<keyword evidence="8 12" id="KW-1133">Transmembrane helix</keyword>
<dbReference type="PANTHER" id="PTHR45436">
    <property type="entry name" value="SENSOR HISTIDINE KINASE YKOH"/>
    <property type="match status" value="1"/>
</dbReference>
<feature type="transmembrane region" description="Helical" evidence="12">
    <location>
        <begin position="210"/>
        <end position="234"/>
    </location>
</feature>
<dbReference type="eggNOG" id="COG2205">
    <property type="taxonomic scope" value="Bacteria"/>
</dbReference>
<gene>
    <name evidence="15" type="ORF">OP10G_0446</name>
</gene>
<dbReference type="PANTHER" id="PTHR45436:SF5">
    <property type="entry name" value="SENSOR HISTIDINE KINASE TRCS"/>
    <property type="match status" value="1"/>
</dbReference>
<dbReference type="Gene3D" id="1.10.287.130">
    <property type="match status" value="1"/>
</dbReference>
<dbReference type="EMBL" id="CP007139">
    <property type="protein sequence ID" value="AIE83814.1"/>
    <property type="molecule type" value="Genomic_DNA"/>
</dbReference>
<proteinExistence type="predicted"/>
<dbReference type="InterPro" id="IPR050428">
    <property type="entry name" value="TCS_sensor_his_kinase"/>
</dbReference>
<evidence type="ECO:0000256" key="8">
    <source>
        <dbReference type="ARBA" id="ARBA00022989"/>
    </source>
</evidence>
<dbReference type="SUPFAM" id="SSF47384">
    <property type="entry name" value="Homodimeric domain of signal transducing histidine kinase"/>
    <property type="match status" value="1"/>
</dbReference>
<dbReference type="Gene3D" id="3.30.565.10">
    <property type="entry name" value="Histidine kinase-like ATPase, C-terminal domain"/>
    <property type="match status" value="1"/>
</dbReference>
<comment type="catalytic activity">
    <reaction evidence="1">
        <text>ATP + protein L-histidine = ADP + protein N-phospho-L-histidine.</text>
        <dbReference type="EC" id="2.7.13.3"/>
    </reaction>
</comment>
<dbReference type="InterPro" id="IPR005467">
    <property type="entry name" value="His_kinase_dom"/>
</dbReference>
<evidence type="ECO:0000256" key="11">
    <source>
        <dbReference type="SAM" id="MobiDB-lite"/>
    </source>
</evidence>
<sequence>MKTVRARLTGFTILVVAGILVLMGAFVRFRVERNLIGEIDRQLRSDAGAVRTTPTDGKFDLPPPPETQVQGKAGIPAPGIPFLDEGPRGFGIPQAAGAFSAHHDVPFGQTVMEVLRSNKSEVRLEANWSPPRLIPVFDRGEAEQIHPIEDPIGYQRAKAGSVVFNEYQKAGAPMRSLTAPVRQGSEVVAYVQAVRPLTPVRHQLADLDRALATSIPVAILLAAIGGALLVGSAMRPLRRMTESAKRLEEDLSSSRLPVEGADEFAELASTINLAFDRTSAAFASQSRALAQLERFTGDAGHELRTPLASIKTNASYLLHMADLPQENLPPVRMIDLSADRMSKLISDLLLLARQDGAKAVLKPTEVNVDHLVRSVVENLATSEEIGFQILVPSNLTVCADLDAVERVLVNLTSNAAAYARTGVTIAAEASAGYLIVKVDDDGEGIAPEHIDRLAERFFRPDESRSRLHGGVGLGLAIVKSLTESHGGGLQISSEVGKGTSVCARFRLGG</sequence>
<dbReference type="PROSITE" id="PS50885">
    <property type="entry name" value="HAMP"/>
    <property type="match status" value="1"/>
</dbReference>
<dbReference type="PROSITE" id="PS50109">
    <property type="entry name" value="HIS_KIN"/>
    <property type="match status" value="1"/>
</dbReference>
<evidence type="ECO:0000259" key="13">
    <source>
        <dbReference type="PROSITE" id="PS50109"/>
    </source>
</evidence>
<dbReference type="SMART" id="SM00304">
    <property type="entry name" value="HAMP"/>
    <property type="match status" value="1"/>
</dbReference>
<dbReference type="CDD" id="cd06225">
    <property type="entry name" value="HAMP"/>
    <property type="match status" value="1"/>
</dbReference>
<evidence type="ECO:0000256" key="3">
    <source>
        <dbReference type="ARBA" id="ARBA00012438"/>
    </source>
</evidence>
<dbReference type="Gene3D" id="6.10.340.10">
    <property type="match status" value="1"/>
</dbReference>
<evidence type="ECO:0000313" key="15">
    <source>
        <dbReference type="EMBL" id="AIE83814.1"/>
    </source>
</evidence>
<dbReference type="CDD" id="cd00075">
    <property type="entry name" value="HATPase"/>
    <property type="match status" value="1"/>
</dbReference>
<evidence type="ECO:0000256" key="6">
    <source>
        <dbReference type="ARBA" id="ARBA00022692"/>
    </source>
</evidence>
<evidence type="ECO:0000256" key="2">
    <source>
        <dbReference type="ARBA" id="ARBA00004370"/>
    </source>
</evidence>
<dbReference type="GO" id="GO:0000155">
    <property type="term" value="F:phosphorelay sensor kinase activity"/>
    <property type="evidence" value="ECO:0007669"/>
    <property type="project" value="InterPro"/>
</dbReference>
<keyword evidence="6 12" id="KW-0812">Transmembrane</keyword>